<accession>A0A915J2J8</accession>
<keyword evidence="2" id="KW-1185">Reference proteome</keyword>
<protein>
    <submittedName>
        <fullName evidence="3">Uncharacterized protein</fullName>
    </submittedName>
</protein>
<keyword evidence="1" id="KW-1133">Transmembrane helix</keyword>
<reference evidence="3" key="1">
    <citation type="submission" date="2022-11" db="UniProtKB">
        <authorList>
            <consortium name="WormBaseParasite"/>
        </authorList>
    </citation>
    <scope>IDENTIFICATION</scope>
</reference>
<sequence>MARRSGKKSLLQTKKTADIKKGSVFFPSMQDVKVANKADVARESAMPSLDVLSALKNRTLTHYSEFLNADVLTVRAKRVAKRQKIAVCITISIVFLILALLVVYFLGLISLSKDSHSHNATKRYYLTMTMTEERSTDSLTRVITRKIKHKSRIIPSDLGNDISILMTTRVTADFVSTTENSTAVAINKSITAEGDNITVKRKDRVGQNYSIMTATNVTTTNSNDFGTNTFLLKLDAMI</sequence>
<dbReference type="WBParaSite" id="nRc.2.0.1.t20344-RA">
    <property type="protein sequence ID" value="nRc.2.0.1.t20344-RA"/>
    <property type="gene ID" value="nRc.2.0.1.g20344"/>
</dbReference>
<evidence type="ECO:0000256" key="1">
    <source>
        <dbReference type="SAM" id="Phobius"/>
    </source>
</evidence>
<dbReference type="AlphaFoldDB" id="A0A915J2J8"/>
<dbReference type="Proteomes" id="UP000887565">
    <property type="component" value="Unplaced"/>
</dbReference>
<evidence type="ECO:0000313" key="3">
    <source>
        <dbReference type="WBParaSite" id="nRc.2.0.1.t20344-RA"/>
    </source>
</evidence>
<feature type="transmembrane region" description="Helical" evidence="1">
    <location>
        <begin position="85"/>
        <end position="109"/>
    </location>
</feature>
<keyword evidence="1" id="KW-0472">Membrane</keyword>
<evidence type="ECO:0000313" key="2">
    <source>
        <dbReference type="Proteomes" id="UP000887565"/>
    </source>
</evidence>
<organism evidence="2 3">
    <name type="scientific">Romanomermis culicivorax</name>
    <name type="common">Nematode worm</name>
    <dbReference type="NCBI Taxonomy" id="13658"/>
    <lineage>
        <taxon>Eukaryota</taxon>
        <taxon>Metazoa</taxon>
        <taxon>Ecdysozoa</taxon>
        <taxon>Nematoda</taxon>
        <taxon>Enoplea</taxon>
        <taxon>Dorylaimia</taxon>
        <taxon>Mermithida</taxon>
        <taxon>Mermithoidea</taxon>
        <taxon>Mermithidae</taxon>
        <taxon>Romanomermis</taxon>
    </lineage>
</organism>
<name>A0A915J2J8_ROMCU</name>
<proteinExistence type="predicted"/>
<keyword evidence="1" id="KW-0812">Transmembrane</keyword>